<evidence type="ECO:0000256" key="1">
    <source>
        <dbReference type="ARBA" id="ARBA00004496"/>
    </source>
</evidence>
<feature type="domain" description="MH2" evidence="6">
    <location>
        <begin position="1"/>
        <end position="217"/>
    </location>
</feature>
<keyword evidence="3" id="KW-0805">Transcription regulation</keyword>
<comment type="caution">
    <text evidence="7">The sequence shown here is derived from an EMBL/GenBank/DDBJ whole genome shotgun (WGS) entry which is preliminary data.</text>
</comment>
<dbReference type="GO" id="GO:0000978">
    <property type="term" value="F:RNA polymerase II cis-regulatory region sequence-specific DNA binding"/>
    <property type="evidence" value="ECO:0007669"/>
    <property type="project" value="TreeGrafter"/>
</dbReference>
<evidence type="ECO:0000256" key="2">
    <source>
        <dbReference type="ARBA" id="ARBA00022490"/>
    </source>
</evidence>
<dbReference type="SMART" id="SM00524">
    <property type="entry name" value="DWB"/>
    <property type="match status" value="1"/>
</dbReference>
<protein>
    <recommendedName>
        <fullName evidence="6">MH2 domain-containing protein</fullName>
    </recommendedName>
</protein>
<dbReference type="GO" id="GO:0000981">
    <property type="term" value="F:DNA-binding transcription factor activity, RNA polymerase II-specific"/>
    <property type="evidence" value="ECO:0007669"/>
    <property type="project" value="TreeGrafter"/>
</dbReference>
<dbReference type="GO" id="GO:0070411">
    <property type="term" value="F:I-SMAD binding"/>
    <property type="evidence" value="ECO:0007669"/>
    <property type="project" value="TreeGrafter"/>
</dbReference>
<dbReference type="PANTHER" id="PTHR13703">
    <property type="entry name" value="SMAD"/>
    <property type="match status" value="1"/>
</dbReference>
<dbReference type="Proteomes" id="UP000558488">
    <property type="component" value="Unassembled WGS sequence"/>
</dbReference>
<dbReference type="SUPFAM" id="SSF49879">
    <property type="entry name" value="SMAD/FHA domain"/>
    <property type="match status" value="1"/>
</dbReference>
<keyword evidence="2" id="KW-0963">Cytoplasm</keyword>
<evidence type="ECO:0000259" key="6">
    <source>
        <dbReference type="PROSITE" id="PS51076"/>
    </source>
</evidence>
<dbReference type="GO" id="GO:0030154">
    <property type="term" value="P:cell differentiation"/>
    <property type="evidence" value="ECO:0007669"/>
    <property type="project" value="TreeGrafter"/>
</dbReference>
<dbReference type="InterPro" id="IPR013790">
    <property type="entry name" value="Dwarfin"/>
</dbReference>
<dbReference type="GO" id="GO:0060395">
    <property type="term" value="P:SMAD protein signal transduction"/>
    <property type="evidence" value="ECO:0007669"/>
    <property type="project" value="TreeGrafter"/>
</dbReference>
<dbReference type="AlphaFoldDB" id="A0A7J7Y8Z8"/>
<keyword evidence="5" id="KW-0804">Transcription</keyword>
<name>A0A7J7Y8Z8_PIPKU</name>
<dbReference type="GO" id="GO:0007179">
    <property type="term" value="P:transforming growth factor beta receptor signaling pathway"/>
    <property type="evidence" value="ECO:0007669"/>
    <property type="project" value="TreeGrafter"/>
</dbReference>
<dbReference type="EMBL" id="JACAGB010000006">
    <property type="protein sequence ID" value="KAF6358441.1"/>
    <property type="molecule type" value="Genomic_DNA"/>
</dbReference>
<dbReference type="GO" id="GO:0009653">
    <property type="term" value="P:anatomical structure morphogenesis"/>
    <property type="evidence" value="ECO:0007669"/>
    <property type="project" value="TreeGrafter"/>
</dbReference>
<accession>A0A7J7Y8Z8</accession>
<proteinExistence type="predicted"/>
<keyword evidence="8" id="KW-1185">Reference proteome</keyword>
<comment type="subcellular location">
    <subcellularLocation>
        <location evidence="1">Cytoplasm</location>
    </subcellularLocation>
</comment>
<evidence type="ECO:0000313" key="8">
    <source>
        <dbReference type="Proteomes" id="UP000558488"/>
    </source>
</evidence>
<dbReference type="InterPro" id="IPR017855">
    <property type="entry name" value="SMAD-like_dom_sf"/>
</dbReference>
<organism evidence="7 8">
    <name type="scientific">Pipistrellus kuhlii</name>
    <name type="common">Kuhl's pipistrelle</name>
    <dbReference type="NCBI Taxonomy" id="59472"/>
    <lineage>
        <taxon>Eukaryota</taxon>
        <taxon>Metazoa</taxon>
        <taxon>Chordata</taxon>
        <taxon>Craniata</taxon>
        <taxon>Vertebrata</taxon>
        <taxon>Euteleostomi</taxon>
        <taxon>Mammalia</taxon>
        <taxon>Eutheria</taxon>
        <taxon>Laurasiatheria</taxon>
        <taxon>Chiroptera</taxon>
        <taxon>Yangochiroptera</taxon>
        <taxon>Vespertilionidae</taxon>
        <taxon>Pipistrellus</taxon>
    </lineage>
</organism>
<evidence type="ECO:0000256" key="5">
    <source>
        <dbReference type="ARBA" id="ARBA00023163"/>
    </source>
</evidence>
<keyword evidence="4" id="KW-0238">DNA-binding</keyword>
<dbReference type="PROSITE" id="PS51076">
    <property type="entry name" value="MH2"/>
    <property type="match status" value="1"/>
</dbReference>
<dbReference type="OrthoDB" id="5875866at2759"/>
<dbReference type="GO" id="GO:0071144">
    <property type="term" value="C:heteromeric SMAD protein complex"/>
    <property type="evidence" value="ECO:0007669"/>
    <property type="project" value="TreeGrafter"/>
</dbReference>
<reference evidence="7 8" key="1">
    <citation type="journal article" date="2020" name="Nature">
        <title>Six reference-quality genomes reveal evolution of bat adaptations.</title>
        <authorList>
            <person name="Jebb D."/>
            <person name="Huang Z."/>
            <person name="Pippel M."/>
            <person name="Hughes G.M."/>
            <person name="Lavrichenko K."/>
            <person name="Devanna P."/>
            <person name="Winkler S."/>
            <person name="Jermiin L.S."/>
            <person name="Skirmuntt E.C."/>
            <person name="Katzourakis A."/>
            <person name="Burkitt-Gray L."/>
            <person name="Ray D.A."/>
            <person name="Sullivan K.A.M."/>
            <person name="Roscito J.G."/>
            <person name="Kirilenko B.M."/>
            <person name="Davalos L.M."/>
            <person name="Corthals A.P."/>
            <person name="Power M.L."/>
            <person name="Jones G."/>
            <person name="Ransome R.D."/>
            <person name="Dechmann D.K.N."/>
            <person name="Locatelli A.G."/>
            <person name="Puechmaille S.J."/>
            <person name="Fedrigo O."/>
            <person name="Jarvis E.D."/>
            <person name="Hiller M."/>
            <person name="Vernes S.C."/>
            <person name="Myers E.W."/>
            <person name="Teeling E.C."/>
        </authorList>
    </citation>
    <scope>NUCLEOTIDE SEQUENCE [LARGE SCALE GENOMIC DNA]</scope>
    <source>
        <strain evidence="7">MPipKuh1</strain>
        <tissue evidence="7">Flight muscle</tissue>
    </source>
</reference>
<dbReference type="InterPro" id="IPR001132">
    <property type="entry name" value="SMAD_dom_Dwarfin-type"/>
</dbReference>
<dbReference type="Pfam" id="PF03166">
    <property type="entry name" value="MH2"/>
    <property type="match status" value="1"/>
</dbReference>
<dbReference type="InterPro" id="IPR008984">
    <property type="entry name" value="SMAD_FHA_dom_sf"/>
</dbReference>
<dbReference type="GO" id="GO:0030509">
    <property type="term" value="P:BMP signaling pathway"/>
    <property type="evidence" value="ECO:0007669"/>
    <property type="project" value="TreeGrafter"/>
</dbReference>
<dbReference type="Gene3D" id="2.60.200.10">
    <property type="match status" value="1"/>
</dbReference>
<sequence>MDVQVGETFKVPSSCPIVTVDGYVDPSGGDRFCLGQLSNVHRTEAIERARLCIGKGVKLEYNGTEVWVRCLSDHAVFIQSDYLDTKCKAMYGIGVHKICPTTSQKVFDLTEYHNLILRHLLYIDMIVDSLETPGSEVFPLPGPQGGTLVSHPSLMGVKDLQDICILRMSFVQGWGSKYPSLSIKETPCWIEIHLHPARQLLDKALQAISVSRSQRVH</sequence>
<dbReference type="PANTHER" id="PTHR13703:SF63">
    <property type="entry name" value="MOTHERS AGAINST DECAPENTAPLEGIC HOMOLOG 4"/>
    <property type="match status" value="1"/>
</dbReference>
<evidence type="ECO:0000313" key="7">
    <source>
        <dbReference type="EMBL" id="KAF6358441.1"/>
    </source>
</evidence>
<gene>
    <name evidence="7" type="ORF">mPipKuh1_010269</name>
</gene>
<evidence type="ECO:0000256" key="3">
    <source>
        <dbReference type="ARBA" id="ARBA00023015"/>
    </source>
</evidence>
<dbReference type="GO" id="GO:0005737">
    <property type="term" value="C:cytoplasm"/>
    <property type="evidence" value="ECO:0007669"/>
    <property type="project" value="UniProtKB-SubCell"/>
</dbReference>
<evidence type="ECO:0000256" key="4">
    <source>
        <dbReference type="ARBA" id="ARBA00023125"/>
    </source>
</evidence>